<sequence>MFETHRTGSVLDVRQPAHTFRLTIKGCECTLRDIRPGDTVSGTMAAEGTLLRITFTVDEDSVATLQQVHVEDYNDMLNGKPAVLTCGAIIIPAKYAQFDLPPDEGLEVPEVVRSLLEKHKTELPF</sequence>
<organism evidence="1 2">
    <name type="scientific">Candidatus Mycosynbacter amalyticus</name>
    <dbReference type="NCBI Taxonomy" id="2665156"/>
    <lineage>
        <taxon>Bacteria</taxon>
        <taxon>Candidatus Saccharimonadota</taxon>
        <taxon>Candidatus Saccharimonadota incertae sedis</taxon>
        <taxon>Candidatus Mycosynbacter</taxon>
    </lineage>
</organism>
<dbReference type="KEGG" id="mama:GII36_00350"/>
<name>A0A857ML29_9BACT</name>
<protein>
    <submittedName>
        <fullName evidence="1">Uncharacterized protein</fullName>
    </submittedName>
</protein>
<reference evidence="1" key="1">
    <citation type="journal article" date="2021" name="Nat. Microbiol.">
        <title>Cocultivation of an ultrasmall environmental parasitic bacterium with lytic ability against bacteria associated with wastewater foams.</title>
        <authorList>
            <person name="Batinovic S."/>
            <person name="Rose J.J.A."/>
            <person name="Ratcliffe J."/>
            <person name="Seviour R.J."/>
            <person name="Petrovski S."/>
        </authorList>
    </citation>
    <scope>NUCLEOTIDE SEQUENCE</scope>
    <source>
        <strain evidence="1">JR1</strain>
    </source>
</reference>
<evidence type="ECO:0000313" key="1">
    <source>
        <dbReference type="EMBL" id="QHN42312.1"/>
    </source>
</evidence>
<dbReference type="EMBL" id="CP045921">
    <property type="protein sequence ID" value="QHN42312.1"/>
    <property type="molecule type" value="Genomic_DNA"/>
</dbReference>
<accession>A0A857ML29</accession>
<evidence type="ECO:0000313" key="2">
    <source>
        <dbReference type="Proteomes" id="UP001059824"/>
    </source>
</evidence>
<dbReference type="AlphaFoldDB" id="A0A857ML29"/>
<dbReference type="Proteomes" id="UP001059824">
    <property type="component" value="Chromosome"/>
</dbReference>
<gene>
    <name evidence="1" type="ORF">GII36_00350</name>
</gene>
<proteinExistence type="predicted"/>
<keyword evidence="2" id="KW-1185">Reference proteome</keyword>